<dbReference type="KEGG" id="pmet:G4Y79_09465"/>
<protein>
    <recommendedName>
        <fullName evidence="5">Solute-binding protein family 5 domain-containing protein</fullName>
    </recommendedName>
</protein>
<dbReference type="Gene3D" id="3.40.190.10">
    <property type="entry name" value="Periplasmic binding protein-like II"/>
    <property type="match status" value="1"/>
</dbReference>
<dbReference type="PANTHER" id="PTHR30290:SF9">
    <property type="entry name" value="OLIGOPEPTIDE-BINDING PROTEIN APPA"/>
    <property type="match status" value="1"/>
</dbReference>
<evidence type="ECO:0000256" key="4">
    <source>
        <dbReference type="SAM" id="SignalP"/>
    </source>
</evidence>
<evidence type="ECO:0000313" key="6">
    <source>
        <dbReference type="EMBL" id="QPC84584.1"/>
    </source>
</evidence>
<dbReference type="Proteomes" id="UP000594468">
    <property type="component" value="Chromosome"/>
</dbReference>
<dbReference type="AlphaFoldDB" id="A0A7S8IGG1"/>
<dbReference type="InterPro" id="IPR030678">
    <property type="entry name" value="Peptide/Ni-bd"/>
</dbReference>
<comment type="similarity">
    <text evidence="1">Belongs to the bacterial solute-binding protein 5 family.</text>
</comment>
<dbReference type="EMBL" id="CP062983">
    <property type="protein sequence ID" value="QPC84584.1"/>
    <property type="molecule type" value="Genomic_DNA"/>
</dbReference>
<dbReference type="GO" id="GO:1904680">
    <property type="term" value="F:peptide transmembrane transporter activity"/>
    <property type="evidence" value="ECO:0007669"/>
    <property type="project" value="TreeGrafter"/>
</dbReference>
<dbReference type="PANTHER" id="PTHR30290">
    <property type="entry name" value="PERIPLASMIC BINDING COMPONENT OF ABC TRANSPORTER"/>
    <property type="match status" value="1"/>
</dbReference>
<dbReference type="GO" id="GO:0042597">
    <property type="term" value="C:periplasmic space"/>
    <property type="evidence" value="ECO:0007669"/>
    <property type="project" value="UniProtKB-ARBA"/>
</dbReference>
<dbReference type="InterPro" id="IPR039424">
    <property type="entry name" value="SBP_5"/>
</dbReference>
<evidence type="ECO:0000259" key="5">
    <source>
        <dbReference type="Pfam" id="PF00496"/>
    </source>
</evidence>
<feature type="domain" description="Solute-binding protein family 5" evidence="5">
    <location>
        <begin position="109"/>
        <end position="497"/>
    </location>
</feature>
<proteinExistence type="inferred from homology"/>
<reference evidence="6 7" key="1">
    <citation type="submission" date="2020-02" db="EMBL/GenBank/DDBJ databases">
        <authorList>
            <person name="Zheng R.K."/>
            <person name="Sun C.M."/>
        </authorList>
    </citation>
    <scope>NUCLEOTIDE SEQUENCE [LARGE SCALE GENOMIC DNA]</scope>
    <source>
        <strain evidence="7">rifampicinis</strain>
    </source>
</reference>
<feature type="signal peptide" evidence="4">
    <location>
        <begin position="1"/>
        <end position="29"/>
    </location>
</feature>
<dbReference type="SUPFAM" id="SSF53850">
    <property type="entry name" value="Periplasmic binding protein-like II"/>
    <property type="match status" value="1"/>
</dbReference>
<gene>
    <name evidence="6" type="ORF">G4Y79_09465</name>
</gene>
<dbReference type="Gene3D" id="3.10.105.10">
    <property type="entry name" value="Dipeptide-binding Protein, Domain 3"/>
    <property type="match status" value="1"/>
</dbReference>
<dbReference type="GO" id="GO:0015833">
    <property type="term" value="P:peptide transport"/>
    <property type="evidence" value="ECO:0007669"/>
    <property type="project" value="TreeGrafter"/>
</dbReference>
<dbReference type="GO" id="GO:0043190">
    <property type="term" value="C:ATP-binding cassette (ABC) transporter complex"/>
    <property type="evidence" value="ECO:0007669"/>
    <property type="project" value="InterPro"/>
</dbReference>
<accession>A0A7S8IGG1</accession>
<keyword evidence="2" id="KW-0813">Transport</keyword>
<feature type="chain" id="PRO_5032806063" description="Solute-binding protein family 5 domain-containing protein" evidence="4">
    <location>
        <begin position="30"/>
        <end position="595"/>
    </location>
</feature>
<dbReference type="InterPro" id="IPR000914">
    <property type="entry name" value="SBP_5_dom"/>
</dbReference>
<evidence type="ECO:0000256" key="2">
    <source>
        <dbReference type="ARBA" id="ARBA00022448"/>
    </source>
</evidence>
<evidence type="ECO:0000313" key="7">
    <source>
        <dbReference type="Proteomes" id="UP000594468"/>
    </source>
</evidence>
<sequence>MKQSLHKLRPFRRWCWVYLLMIFIGATHAQEAIITDADTIHTGGVISETSTVPLSEIVSLNPLRCDSNECQRITSWLFPMLFAIDPATQQPVDAHDRDGLALNIEPQAAETYRVTLREDMTWSDGMPITAYDVFYSYLAVKSRTFISPYTAIIQEDVPFMRVVDDHTLEIYFSSPDCQSITDANIPVVPYHVFDTDFAESYAAFSAEGTPEEQYNAWVEHYPNTQFRAMVGHEVDLRPHVTAGDFIFRDFTAQEHIRLETPDGRLAYELNEPDAQISPVDAFRQGKTDILVNPPSDVRDSLTTLQGVQSVEYPGLSWYYMAFNFAEPYRGRSAFNNLGEPVEQGQHPLFSDIRIRQAVQYALNVQELIEVGAYGYGTPMSAQLLPQSWAHDESLAPIPYDPDAARQLLEEAGWRDRGNNGILDCIHCLYAEPGTALSINLSYDNTAELGRIAKLIQRQLEAVGIGAYIYPVDFNEITYQQFDLYLGTWHQRFPISPDLSGLFAREEDIVGSGLNIGSYVNPEAEALLQDARTIPLCNITEQAEMYHAVEQMLQQDLPYAWLFAPNDLVLVRDTIIGFDPLPNQPFWNIETWRVAR</sequence>
<organism evidence="6 7">
    <name type="scientific">Phototrophicus methaneseepsis</name>
    <dbReference type="NCBI Taxonomy" id="2710758"/>
    <lineage>
        <taxon>Bacteria</taxon>
        <taxon>Bacillati</taxon>
        <taxon>Chloroflexota</taxon>
        <taxon>Candidatus Thermofontia</taxon>
        <taxon>Phototrophicales</taxon>
        <taxon>Phototrophicaceae</taxon>
        <taxon>Phototrophicus</taxon>
    </lineage>
</organism>
<name>A0A7S8IGG1_9CHLR</name>
<keyword evidence="3 4" id="KW-0732">Signal</keyword>
<dbReference type="RefSeq" id="WP_195172647.1">
    <property type="nucleotide sequence ID" value="NZ_CP062983.1"/>
</dbReference>
<evidence type="ECO:0000256" key="1">
    <source>
        <dbReference type="ARBA" id="ARBA00005695"/>
    </source>
</evidence>
<evidence type="ECO:0000256" key="3">
    <source>
        <dbReference type="ARBA" id="ARBA00022729"/>
    </source>
</evidence>
<dbReference type="Pfam" id="PF00496">
    <property type="entry name" value="SBP_bac_5"/>
    <property type="match status" value="1"/>
</dbReference>
<dbReference type="PIRSF" id="PIRSF002741">
    <property type="entry name" value="MppA"/>
    <property type="match status" value="1"/>
</dbReference>
<keyword evidence="7" id="KW-1185">Reference proteome</keyword>